<evidence type="ECO:0000256" key="1">
    <source>
        <dbReference type="ARBA" id="ARBA00023054"/>
    </source>
</evidence>
<feature type="compositionally biased region" description="Basic and acidic residues" evidence="3">
    <location>
        <begin position="438"/>
        <end position="449"/>
    </location>
</feature>
<feature type="coiled-coil region" evidence="2">
    <location>
        <begin position="77"/>
        <end position="121"/>
    </location>
</feature>
<keyword evidence="1 2" id="KW-0175">Coiled coil</keyword>
<dbReference type="Proteomes" id="UP001642483">
    <property type="component" value="Unassembled WGS sequence"/>
</dbReference>
<dbReference type="EMBL" id="CAWYQH010000046">
    <property type="protein sequence ID" value="CAK8678219.1"/>
    <property type="molecule type" value="Genomic_DNA"/>
</dbReference>
<evidence type="ECO:0000256" key="2">
    <source>
        <dbReference type="SAM" id="Coils"/>
    </source>
</evidence>
<dbReference type="PANTHER" id="PTHR21549:SF0">
    <property type="entry name" value="COILED-COIL DOMAIN-CONTAINING PROTEIN 112"/>
    <property type="match status" value="1"/>
</dbReference>
<comment type="caution">
    <text evidence="4">The sequence shown here is derived from an EMBL/GenBank/DDBJ whole genome shotgun (WGS) entry which is preliminary data.</text>
</comment>
<feature type="region of interest" description="Disordered" evidence="3">
    <location>
        <begin position="430"/>
        <end position="454"/>
    </location>
</feature>
<evidence type="ECO:0008006" key="6">
    <source>
        <dbReference type="Google" id="ProtNLM"/>
    </source>
</evidence>
<name>A0ABP0FEY2_CLALP</name>
<dbReference type="InterPro" id="IPR039902">
    <property type="entry name" value="CCDC148/CCDC112"/>
</dbReference>
<accession>A0ABP0FEY2</accession>
<protein>
    <recommendedName>
        <fullName evidence="6">Coiled-coil domain-containing protein 112</fullName>
    </recommendedName>
</protein>
<proteinExistence type="predicted"/>
<organism evidence="4 5">
    <name type="scientific">Clavelina lepadiformis</name>
    <name type="common">Light-bulb sea squirt</name>
    <name type="synonym">Ascidia lepadiformis</name>
    <dbReference type="NCBI Taxonomy" id="159417"/>
    <lineage>
        <taxon>Eukaryota</taxon>
        <taxon>Metazoa</taxon>
        <taxon>Chordata</taxon>
        <taxon>Tunicata</taxon>
        <taxon>Ascidiacea</taxon>
        <taxon>Aplousobranchia</taxon>
        <taxon>Clavelinidae</taxon>
        <taxon>Clavelina</taxon>
    </lineage>
</organism>
<dbReference type="PANTHER" id="PTHR21549">
    <property type="entry name" value="MUTATED IN BLADDER CANCER 1"/>
    <property type="match status" value="1"/>
</dbReference>
<keyword evidence="5" id="KW-1185">Reference proteome</keyword>
<evidence type="ECO:0000313" key="5">
    <source>
        <dbReference type="Proteomes" id="UP001642483"/>
    </source>
</evidence>
<feature type="coiled-coil region" evidence="2">
    <location>
        <begin position="272"/>
        <end position="420"/>
    </location>
</feature>
<reference evidence="4 5" key="1">
    <citation type="submission" date="2024-02" db="EMBL/GenBank/DDBJ databases">
        <authorList>
            <person name="Daric V."/>
            <person name="Darras S."/>
        </authorList>
    </citation>
    <scope>NUCLEOTIDE SEQUENCE [LARGE SCALE GENOMIC DNA]</scope>
</reference>
<evidence type="ECO:0000313" key="4">
    <source>
        <dbReference type="EMBL" id="CAK8678219.1"/>
    </source>
</evidence>
<sequence>MADAKEEWKAHMNAAKNAEFFKELEHIKFQSRKLEREKIQSFSKRADYRPYYKDLDNLESSLNDDLRKERFKIDQHLAKIKNKVKAFKNQLKDMKATPEFVDKLRDTMEDIEVTINDFKQQQKKIFETLLYEENNTNHEIEIAMARIETISSSTTLANSKSKVPKQAQSTNLPPEVKDFEKYVSQFGNQGGWDDYDHSTFLKIRNKMKGKPTFIRLAVENIPGRSYEDIKDHEQWYRRFCELRDAKKTAILEWKLNKENEKEAHLMLKTTEDEDMKKKIQREKEQREEIEREKKKKELQDWKARKAEQTRLELEEIERTEMRKRKLKEKEQLKMAEIRDAARERLQMKKDERERERWRLEAEQEERRALKAEQTQMEIARFQLRDQKVLEQKQKQKQRKEEEVKERAERLRKAKAKIKLESDRNRLYQPTDAWIQRNKQRDQDKSDKPSVIRLPHRPVKSEIGFSSIKKNVIRKIHILTKAFIFYFRAVPNWRQGL</sequence>
<gene>
    <name evidence="4" type="ORF">CVLEPA_LOCUS8160</name>
</gene>
<evidence type="ECO:0000256" key="3">
    <source>
        <dbReference type="SAM" id="MobiDB-lite"/>
    </source>
</evidence>